<dbReference type="InterPro" id="IPR017074">
    <property type="entry name" value="mRNA_cap_enz_bifunc"/>
</dbReference>
<sequence length="597" mass="70426">MYSEEAGASCSSSSRKRHLEDRIGTSEEKRKRMRDYYPRDQNTTIIPHGWLHCPRFGHEIGCIVPSKVPLSDSTTIWVTNTDKKPIGMVIDLTNTARYYDPSTELRQEGIHYVKIRCTGRDSVPDYLSVNTFVNEVNQFEKHNLSNKYVLVHCTHGHNRTGFIIVHYLMRTRPMMSVTQALKTFSDARPPGIYKPDYIDALYSFYHEVKPLSAVCPTTPEWKRSENEFSPLATQENDQHEENVKKNMTNDDVLGDEIPWEEDVCYRKVCYELMNIKGERDMKFPGLHPRYYYATWKADGTRYMMLLTRKGCYLIDRKFRFRKVKMRFPCRSDHDKVHHYTLLDGEMVVDNFVDGKRQERNYLVYDLVAINGESVTEWPFSERWELIDREVIKPRSDEKKVTNHRYIYEQEPFGIRRKAFCLLSAVEEKLFNKLIPSLPHESDGLIFQGYDDTYVYRENRGLLKWKFVDTVDFLFEMGRDGSQMLFLYEHGRKKLMEGYSVEFRGDGWDHPASYSGKLLECSWDKEKDVWVTMRVRVDKSEPNGVRTALSVIKSINDGITKEVFVQEIREIIRLPMYVERIRMDTQAYERRKHGNCRA</sequence>
<evidence type="ECO:0000313" key="16">
    <source>
        <dbReference type="Proteomes" id="UP000030689"/>
    </source>
</evidence>
<dbReference type="Gene3D" id="3.30.470.30">
    <property type="entry name" value="DNA ligase/mRNA capping enzyme"/>
    <property type="match status" value="1"/>
</dbReference>
<evidence type="ECO:0000256" key="8">
    <source>
        <dbReference type="ARBA" id="ARBA00023042"/>
    </source>
</evidence>
<dbReference type="InterPro" id="IPR012340">
    <property type="entry name" value="NA-bd_OB-fold"/>
</dbReference>
<evidence type="ECO:0000256" key="1">
    <source>
        <dbReference type="ARBA" id="ARBA00012475"/>
    </source>
</evidence>
<dbReference type="AlphaFoldDB" id="V4MLH4"/>
<feature type="binding site" evidence="12">
    <location>
        <begin position="463"/>
        <end position="465"/>
    </location>
    <ligand>
        <name>GTP</name>
        <dbReference type="ChEBI" id="CHEBI:37565"/>
    </ligand>
</feature>
<feature type="compositionally biased region" description="Basic and acidic residues" evidence="13">
    <location>
        <begin position="18"/>
        <end position="31"/>
    </location>
</feature>
<dbReference type="GO" id="GO:0006370">
    <property type="term" value="P:7-methylguanosine mRNA capping"/>
    <property type="evidence" value="ECO:0007669"/>
    <property type="project" value="UniProtKB-KW"/>
</dbReference>
<dbReference type="PANTHER" id="PTHR10367">
    <property type="entry name" value="MRNA-CAPPING ENZYME"/>
    <property type="match status" value="1"/>
</dbReference>
<gene>
    <name evidence="15" type="ORF">EUTSA_v10005507mg</name>
</gene>
<dbReference type="Gramene" id="ESQ32296">
    <property type="protein sequence ID" value="ESQ32296"/>
    <property type="gene ID" value="EUTSA_v10005507mg"/>
</dbReference>
<dbReference type="PIRSF" id="PIRSF036958">
    <property type="entry name" value="mRNA_capping_HCE"/>
    <property type="match status" value="1"/>
</dbReference>
<dbReference type="GO" id="GO:0004484">
    <property type="term" value="F:mRNA guanylyltransferase activity"/>
    <property type="evidence" value="ECO:0007669"/>
    <property type="project" value="UniProtKB-EC"/>
</dbReference>
<dbReference type="EMBL" id="KI517748">
    <property type="protein sequence ID" value="ESQ32296.1"/>
    <property type="molecule type" value="Genomic_DNA"/>
</dbReference>
<dbReference type="InterPro" id="IPR013846">
    <property type="entry name" value="mRNA_cap_enzyme_C"/>
</dbReference>
<feature type="compositionally biased region" description="Low complexity" evidence="13">
    <location>
        <begin position="1"/>
        <end position="13"/>
    </location>
</feature>
<feature type="region of interest" description="Disordered" evidence="13">
    <location>
        <begin position="1"/>
        <end position="31"/>
    </location>
</feature>
<feature type="domain" description="Tyrosine specific protein phosphatases" evidence="14">
    <location>
        <begin position="130"/>
        <end position="199"/>
    </location>
</feature>
<evidence type="ECO:0000256" key="11">
    <source>
        <dbReference type="PIRSR" id="PIRSR036958-2"/>
    </source>
</evidence>
<proteinExistence type="predicted"/>
<keyword evidence="6" id="KW-0378">Hydrolase</keyword>
<dbReference type="GO" id="GO:0005524">
    <property type="term" value="F:ATP binding"/>
    <property type="evidence" value="ECO:0007669"/>
    <property type="project" value="InterPro"/>
</dbReference>
<dbReference type="Pfam" id="PF00782">
    <property type="entry name" value="DSPc"/>
    <property type="match status" value="1"/>
</dbReference>
<dbReference type="Pfam" id="PF03919">
    <property type="entry name" value="mRNA_cap_C"/>
    <property type="match status" value="1"/>
</dbReference>
<evidence type="ECO:0000256" key="10">
    <source>
        <dbReference type="PIRSR" id="PIRSR036958-1"/>
    </source>
</evidence>
<evidence type="ECO:0000256" key="9">
    <source>
        <dbReference type="ARBA" id="ARBA00023134"/>
    </source>
</evidence>
<evidence type="ECO:0000256" key="12">
    <source>
        <dbReference type="PIRSR" id="PIRSR036958-3"/>
    </source>
</evidence>
<keyword evidence="16" id="KW-1185">Reference proteome</keyword>
<dbReference type="SMART" id="SM00195">
    <property type="entry name" value="DSPc"/>
    <property type="match status" value="1"/>
</dbReference>
<feature type="active site" description="Phosphocysteine intermediate" evidence="10">
    <location>
        <position position="153"/>
    </location>
</feature>
<evidence type="ECO:0000256" key="5">
    <source>
        <dbReference type="ARBA" id="ARBA00022741"/>
    </source>
</evidence>
<protein>
    <recommendedName>
        <fullName evidence="1">mRNA guanylyltransferase</fullName>
        <ecNumber evidence="1">2.7.7.50</ecNumber>
    </recommendedName>
</protein>
<keyword evidence="7" id="KW-0904">Protein phosphatase</keyword>
<evidence type="ECO:0000256" key="7">
    <source>
        <dbReference type="ARBA" id="ARBA00022912"/>
    </source>
</evidence>
<dbReference type="KEGG" id="eus:EUTSA_v10005507mg"/>
<dbReference type="InterPro" id="IPR020422">
    <property type="entry name" value="TYR_PHOSPHATASE_DUAL_dom"/>
</dbReference>
<evidence type="ECO:0000259" key="14">
    <source>
        <dbReference type="PROSITE" id="PS50056"/>
    </source>
</evidence>
<feature type="binding site" evidence="12">
    <location>
        <begin position="343"/>
        <end position="345"/>
    </location>
    <ligand>
        <name>GTP</name>
        <dbReference type="ChEBI" id="CHEBI:37565"/>
    </ligand>
</feature>
<keyword evidence="2" id="KW-0507">mRNA processing</keyword>
<dbReference type="InterPro" id="IPR029021">
    <property type="entry name" value="Prot-tyrosine_phosphatase-like"/>
</dbReference>
<dbReference type="InterPro" id="IPR051029">
    <property type="entry name" value="mRNA_Capping_Enz/RNA_Phosphat"/>
</dbReference>
<dbReference type="OMA" id="FYHEVKP"/>
<keyword evidence="9 12" id="KW-0342">GTP-binding</keyword>
<dbReference type="Pfam" id="PF01331">
    <property type="entry name" value="mRNA_cap_enzyme"/>
    <property type="match status" value="1"/>
</dbReference>
<feature type="binding site" evidence="12">
    <location>
        <position position="301"/>
    </location>
    <ligand>
        <name>GTP</name>
        <dbReference type="ChEBI" id="CHEBI:37565"/>
    </ligand>
</feature>
<dbReference type="InterPro" id="IPR000340">
    <property type="entry name" value="Dual-sp_phosphatase_cat-dom"/>
</dbReference>
<dbReference type="GO" id="GO:0004721">
    <property type="term" value="F:phosphoprotein phosphatase activity"/>
    <property type="evidence" value="ECO:0007669"/>
    <property type="project" value="UniProtKB-KW"/>
</dbReference>
<dbReference type="STRING" id="72664.V4MLH4"/>
<dbReference type="eggNOG" id="KOG2386">
    <property type="taxonomic scope" value="Eukaryota"/>
</dbReference>
<dbReference type="Proteomes" id="UP000030689">
    <property type="component" value="Unassembled WGS sequence"/>
</dbReference>
<dbReference type="GO" id="GO:0140818">
    <property type="term" value="F:mRNA 5'-triphosphate monophosphatase activity"/>
    <property type="evidence" value="ECO:0007669"/>
    <property type="project" value="InterPro"/>
</dbReference>
<dbReference type="Gene3D" id="3.90.190.10">
    <property type="entry name" value="Protein tyrosine phosphatase superfamily"/>
    <property type="match status" value="1"/>
</dbReference>
<dbReference type="Gene3D" id="2.40.50.140">
    <property type="entry name" value="Nucleic acid-binding proteins"/>
    <property type="match status" value="1"/>
</dbReference>
<dbReference type="SUPFAM" id="SSF52799">
    <property type="entry name" value="(Phosphotyrosine protein) phosphatases II"/>
    <property type="match status" value="1"/>
</dbReference>
<feature type="active site" description="N6-GMP-lysine intermediate" evidence="11">
    <location>
        <position position="296"/>
    </location>
</feature>
<dbReference type="InterPro" id="IPR001339">
    <property type="entry name" value="mRNA_cap_enzyme_adenylation"/>
</dbReference>
<dbReference type="SUPFAM" id="SSF50249">
    <property type="entry name" value="Nucleic acid-binding proteins"/>
    <property type="match status" value="1"/>
</dbReference>
<reference evidence="15 16" key="1">
    <citation type="journal article" date="2013" name="Front. Plant Sci.">
        <title>The Reference Genome of the Halophytic Plant Eutrema salsugineum.</title>
        <authorList>
            <person name="Yang R."/>
            <person name="Jarvis D.E."/>
            <person name="Chen H."/>
            <person name="Beilstein M.A."/>
            <person name="Grimwood J."/>
            <person name="Jenkins J."/>
            <person name="Shu S."/>
            <person name="Prochnik S."/>
            <person name="Xin M."/>
            <person name="Ma C."/>
            <person name="Schmutz J."/>
            <person name="Wing R.A."/>
            <person name="Mitchell-Olds T."/>
            <person name="Schumaker K.S."/>
            <person name="Wang X."/>
        </authorList>
    </citation>
    <scope>NUCLEOTIDE SEQUENCE [LARGE SCALE GENOMIC DNA]</scope>
</reference>
<dbReference type="PROSITE" id="PS00383">
    <property type="entry name" value="TYR_PHOSPHATASE_1"/>
    <property type="match status" value="1"/>
</dbReference>
<name>V4MLH4_EUTSA</name>
<dbReference type="CDD" id="cd14502">
    <property type="entry name" value="RNA_5'-triphosphatase"/>
    <property type="match status" value="1"/>
</dbReference>
<dbReference type="SUPFAM" id="SSF56091">
    <property type="entry name" value="DNA ligase/mRNA capping enzyme, catalytic domain"/>
    <property type="match status" value="1"/>
</dbReference>
<feature type="binding site" evidence="12">
    <location>
        <begin position="533"/>
        <end position="538"/>
    </location>
    <ligand>
        <name>GTP</name>
        <dbReference type="ChEBI" id="CHEBI:37565"/>
    </ligand>
</feature>
<dbReference type="InterPro" id="IPR016130">
    <property type="entry name" value="Tyr_Pase_AS"/>
</dbReference>
<keyword evidence="8" id="KW-0506">mRNA capping</keyword>
<evidence type="ECO:0000256" key="6">
    <source>
        <dbReference type="ARBA" id="ARBA00022801"/>
    </source>
</evidence>
<accession>V4MLH4</accession>
<organism evidence="15 16">
    <name type="scientific">Eutrema salsugineum</name>
    <name type="common">Saltwater cress</name>
    <name type="synonym">Sisymbrium salsugineum</name>
    <dbReference type="NCBI Taxonomy" id="72664"/>
    <lineage>
        <taxon>Eukaryota</taxon>
        <taxon>Viridiplantae</taxon>
        <taxon>Streptophyta</taxon>
        <taxon>Embryophyta</taxon>
        <taxon>Tracheophyta</taxon>
        <taxon>Spermatophyta</taxon>
        <taxon>Magnoliopsida</taxon>
        <taxon>eudicotyledons</taxon>
        <taxon>Gunneridae</taxon>
        <taxon>Pentapetalae</taxon>
        <taxon>rosids</taxon>
        <taxon>malvids</taxon>
        <taxon>Brassicales</taxon>
        <taxon>Brassicaceae</taxon>
        <taxon>Eutremeae</taxon>
        <taxon>Eutrema</taxon>
    </lineage>
</organism>
<keyword evidence="4" id="KW-0548">Nucleotidyltransferase</keyword>
<keyword evidence="5 12" id="KW-0547">Nucleotide-binding</keyword>
<dbReference type="EC" id="2.7.7.50" evidence="1"/>
<evidence type="ECO:0000256" key="3">
    <source>
        <dbReference type="ARBA" id="ARBA00022679"/>
    </source>
</evidence>
<dbReference type="GO" id="GO:0005525">
    <property type="term" value="F:GTP binding"/>
    <property type="evidence" value="ECO:0007669"/>
    <property type="project" value="UniProtKB-KW"/>
</dbReference>
<dbReference type="CDD" id="cd07895">
    <property type="entry name" value="Adenylation_mRNA_capping"/>
    <property type="match status" value="1"/>
</dbReference>
<keyword evidence="3" id="KW-0808">Transferase</keyword>
<evidence type="ECO:0000313" key="15">
    <source>
        <dbReference type="EMBL" id="ESQ32296.1"/>
    </source>
</evidence>
<dbReference type="PANTHER" id="PTHR10367:SF15">
    <property type="entry name" value="MRNA GUANYLYLTRANSFERASE"/>
    <property type="match status" value="1"/>
</dbReference>
<evidence type="ECO:0000256" key="4">
    <source>
        <dbReference type="ARBA" id="ARBA00022695"/>
    </source>
</evidence>
<evidence type="ECO:0000256" key="13">
    <source>
        <dbReference type="SAM" id="MobiDB-lite"/>
    </source>
</evidence>
<evidence type="ECO:0000256" key="2">
    <source>
        <dbReference type="ARBA" id="ARBA00022664"/>
    </source>
</evidence>
<dbReference type="PROSITE" id="PS50056">
    <property type="entry name" value="TYR_PHOSPHATASE_2"/>
    <property type="match status" value="1"/>
</dbReference>
<feature type="binding site" evidence="12">
    <location>
        <position position="316"/>
    </location>
    <ligand>
        <name>GTP</name>
        <dbReference type="ChEBI" id="CHEBI:37565"/>
    </ligand>
</feature>
<dbReference type="InterPro" id="IPR000387">
    <property type="entry name" value="Tyr_Pase_dom"/>
</dbReference>